<accession>A0ABU2MM99</accession>
<evidence type="ECO:0000256" key="2">
    <source>
        <dbReference type="SAM" id="MobiDB-lite"/>
    </source>
</evidence>
<dbReference type="InterPro" id="IPR013762">
    <property type="entry name" value="Integrase-like_cat_sf"/>
</dbReference>
<organism evidence="4 5">
    <name type="scientific">Streptomyces litchfieldiae</name>
    <dbReference type="NCBI Taxonomy" id="3075543"/>
    <lineage>
        <taxon>Bacteria</taxon>
        <taxon>Bacillati</taxon>
        <taxon>Actinomycetota</taxon>
        <taxon>Actinomycetes</taxon>
        <taxon>Kitasatosporales</taxon>
        <taxon>Streptomycetaceae</taxon>
        <taxon>Streptomyces</taxon>
    </lineage>
</organism>
<keyword evidence="5" id="KW-1185">Reference proteome</keyword>
<dbReference type="InterPro" id="IPR050090">
    <property type="entry name" value="Tyrosine_recombinase_XerCD"/>
</dbReference>
<dbReference type="Gene3D" id="1.10.443.10">
    <property type="entry name" value="Intergrase catalytic core"/>
    <property type="match status" value="1"/>
</dbReference>
<dbReference type="SUPFAM" id="SSF56349">
    <property type="entry name" value="DNA breaking-rejoining enzymes"/>
    <property type="match status" value="1"/>
</dbReference>
<reference evidence="5" key="1">
    <citation type="submission" date="2023-07" db="EMBL/GenBank/DDBJ databases">
        <title>30 novel species of actinomycetes from the DSMZ collection.</title>
        <authorList>
            <person name="Nouioui I."/>
        </authorList>
    </citation>
    <scope>NUCLEOTIDE SEQUENCE [LARGE SCALE GENOMIC DNA]</scope>
    <source>
        <strain evidence="5">DSM 44938</strain>
    </source>
</reference>
<dbReference type="InterPro" id="IPR011010">
    <property type="entry name" value="DNA_brk_join_enz"/>
</dbReference>
<keyword evidence="1" id="KW-0233">DNA recombination</keyword>
<sequence>MTSLGTVLCTVPPGQPGRPSKAFTRAQTRAIIEATQDDRLHAYLVLSLLTGARTEELRALTWDNVDLEGDPQTDPPVPPHFAVWRSVRRSGDTKTHRSRRTLALPTRCVTALTIHRTRQQHEYRSAGLHWRETGLVSTTTVGTPMDAANVRRAFRRALAKVAGIDPAEWTPREVRPTFVTVLSDDGVTSDKIAPLVGHTSTSTTERIYRKQIQPVVQTGATAMNRTHDKGAASLSGSSP</sequence>
<evidence type="ECO:0000256" key="1">
    <source>
        <dbReference type="ARBA" id="ARBA00023172"/>
    </source>
</evidence>
<feature type="region of interest" description="Disordered" evidence="2">
    <location>
        <begin position="219"/>
        <end position="239"/>
    </location>
</feature>
<comment type="caution">
    <text evidence="4">The sequence shown here is derived from an EMBL/GenBank/DDBJ whole genome shotgun (WGS) entry which is preliminary data.</text>
</comment>
<dbReference type="EMBL" id="JAVREL010000004">
    <property type="protein sequence ID" value="MDT0342722.1"/>
    <property type="molecule type" value="Genomic_DNA"/>
</dbReference>
<evidence type="ECO:0000313" key="4">
    <source>
        <dbReference type="EMBL" id="MDT0342722.1"/>
    </source>
</evidence>
<dbReference type="InterPro" id="IPR002104">
    <property type="entry name" value="Integrase_catalytic"/>
</dbReference>
<dbReference type="Proteomes" id="UP001183246">
    <property type="component" value="Unassembled WGS sequence"/>
</dbReference>
<dbReference type="RefSeq" id="WP_311703866.1">
    <property type="nucleotide sequence ID" value="NZ_JAVREL010000004.1"/>
</dbReference>
<gene>
    <name evidence="4" type="ORF">RM590_08810</name>
</gene>
<dbReference type="PROSITE" id="PS51898">
    <property type="entry name" value="TYR_RECOMBINASE"/>
    <property type="match status" value="1"/>
</dbReference>
<evidence type="ECO:0000259" key="3">
    <source>
        <dbReference type="PROSITE" id="PS51898"/>
    </source>
</evidence>
<dbReference type="PANTHER" id="PTHR30349">
    <property type="entry name" value="PHAGE INTEGRASE-RELATED"/>
    <property type="match status" value="1"/>
</dbReference>
<dbReference type="Pfam" id="PF00589">
    <property type="entry name" value="Phage_integrase"/>
    <property type="match status" value="1"/>
</dbReference>
<proteinExistence type="predicted"/>
<protein>
    <submittedName>
        <fullName evidence="4">Tyrosine-type recombinase/integrase</fullName>
    </submittedName>
</protein>
<feature type="domain" description="Tyr recombinase" evidence="3">
    <location>
        <begin position="18"/>
        <end position="224"/>
    </location>
</feature>
<evidence type="ECO:0000313" key="5">
    <source>
        <dbReference type="Proteomes" id="UP001183246"/>
    </source>
</evidence>
<name>A0ABU2MM99_9ACTN</name>